<dbReference type="GO" id="GO:0005777">
    <property type="term" value="C:peroxisome"/>
    <property type="evidence" value="ECO:0007669"/>
    <property type="project" value="TreeGrafter"/>
</dbReference>
<reference evidence="13" key="1">
    <citation type="submission" date="2022-08" db="EMBL/GenBank/DDBJ databases">
        <authorList>
            <person name="Marques A."/>
        </authorList>
    </citation>
    <scope>NUCLEOTIDE SEQUENCE</scope>
    <source>
        <strain evidence="13">RhyPub2mFocal</strain>
        <tissue evidence="13">Leaves</tissue>
    </source>
</reference>
<keyword evidence="10" id="KW-0472">Membrane</keyword>
<keyword evidence="5" id="KW-0547">Nucleotide-binding</keyword>
<feature type="transmembrane region" description="Helical" evidence="10">
    <location>
        <begin position="358"/>
        <end position="380"/>
    </location>
</feature>
<keyword evidence="6" id="KW-0067">ATP-binding</keyword>
<evidence type="ECO:0000256" key="7">
    <source>
        <dbReference type="ARBA" id="ARBA00034219"/>
    </source>
</evidence>
<dbReference type="InterPro" id="IPR020845">
    <property type="entry name" value="AMP-binding_CS"/>
</dbReference>
<dbReference type="FunFam" id="3.30.300.30:FF:000007">
    <property type="entry name" value="4-coumarate--CoA ligase 2"/>
    <property type="match status" value="1"/>
</dbReference>
<keyword evidence="10" id="KW-1133">Transmembrane helix</keyword>
<evidence type="ECO:0000256" key="4">
    <source>
        <dbReference type="ARBA" id="ARBA00022598"/>
    </source>
</evidence>
<evidence type="ECO:0000256" key="10">
    <source>
        <dbReference type="SAM" id="Phobius"/>
    </source>
</evidence>
<dbReference type="EC" id="6.2.1.12" evidence="3"/>
<dbReference type="FunFam" id="3.40.50.12780:FF:000003">
    <property type="entry name" value="Long-chain-fatty-acid--CoA ligase FadD"/>
    <property type="match status" value="1"/>
</dbReference>
<feature type="transmembrane region" description="Helical" evidence="10">
    <location>
        <begin position="392"/>
        <end position="412"/>
    </location>
</feature>
<evidence type="ECO:0000256" key="2">
    <source>
        <dbReference type="ARBA" id="ARBA00006432"/>
    </source>
</evidence>
<dbReference type="GO" id="GO:0005524">
    <property type="term" value="F:ATP binding"/>
    <property type="evidence" value="ECO:0007669"/>
    <property type="project" value="UniProtKB-KW"/>
</dbReference>
<keyword evidence="4 13" id="KW-0436">Ligase</keyword>
<dbReference type="PROSITE" id="PS00455">
    <property type="entry name" value="AMP_BINDING"/>
    <property type="match status" value="1"/>
</dbReference>
<protein>
    <recommendedName>
        <fullName evidence="3">4-coumarate--CoA ligase</fullName>
        <ecNumber evidence="3">6.2.1.12</ecNumber>
    </recommendedName>
</protein>
<dbReference type="EMBL" id="JAMFTS010000003">
    <property type="protein sequence ID" value="KAJ4773877.1"/>
    <property type="molecule type" value="Genomic_DNA"/>
</dbReference>
<dbReference type="GO" id="GO:0016207">
    <property type="term" value="F:4-coumarate-CoA ligase activity"/>
    <property type="evidence" value="ECO:0007669"/>
    <property type="project" value="UniProtKB-EC"/>
</dbReference>
<evidence type="ECO:0000256" key="8">
    <source>
        <dbReference type="ARBA" id="ARBA00034223"/>
    </source>
</evidence>
<evidence type="ECO:0000259" key="12">
    <source>
        <dbReference type="Pfam" id="PF13193"/>
    </source>
</evidence>
<feature type="domain" description="AMP-binding enzyme C-terminal" evidence="12">
    <location>
        <begin position="568"/>
        <end position="643"/>
    </location>
</feature>
<comment type="catalytic activity">
    <reaction evidence="9">
        <text>(E)-4-coumarate + ATP + CoA = (E)-4-coumaroyl-CoA + AMP + diphosphate</text>
        <dbReference type="Rhea" id="RHEA:19641"/>
        <dbReference type="ChEBI" id="CHEBI:12876"/>
        <dbReference type="ChEBI" id="CHEBI:30616"/>
        <dbReference type="ChEBI" id="CHEBI:33019"/>
        <dbReference type="ChEBI" id="CHEBI:57287"/>
        <dbReference type="ChEBI" id="CHEBI:85008"/>
        <dbReference type="ChEBI" id="CHEBI:456215"/>
        <dbReference type="EC" id="6.2.1.12"/>
    </reaction>
    <physiologicalReaction direction="left-to-right" evidence="9">
        <dbReference type="Rhea" id="RHEA:19642"/>
    </physiologicalReaction>
</comment>
<comment type="catalytic activity">
    <reaction evidence="8">
        <text>(E)-4-coumaroyl-AMP + CoA = (E)-4-coumaroyl-CoA + AMP + H(+)</text>
        <dbReference type="Rhea" id="RHEA:72423"/>
        <dbReference type="ChEBI" id="CHEBI:15378"/>
        <dbReference type="ChEBI" id="CHEBI:57287"/>
        <dbReference type="ChEBI" id="CHEBI:85008"/>
        <dbReference type="ChEBI" id="CHEBI:192348"/>
        <dbReference type="ChEBI" id="CHEBI:456215"/>
    </reaction>
    <physiologicalReaction direction="left-to-right" evidence="8">
        <dbReference type="Rhea" id="RHEA:72424"/>
    </physiologicalReaction>
</comment>
<dbReference type="SUPFAM" id="SSF56801">
    <property type="entry name" value="Acetyl-CoA synthetase-like"/>
    <property type="match status" value="1"/>
</dbReference>
<dbReference type="Gene3D" id="3.40.50.12780">
    <property type="entry name" value="N-terminal domain of ligase-like"/>
    <property type="match status" value="1"/>
</dbReference>
<evidence type="ECO:0000313" key="14">
    <source>
        <dbReference type="Proteomes" id="UP001140206"/>
    </source>
</evidence>
<dbReference type="InterPro" id="IPR045851">
    <property type="entry name" value="AMP-bd_C_sf"/>
</dbReference>
<evidence type="ECO:0000259" key="11">
    <source>
        <dbReference type="Pfam" id="PF00501"/>
    </source>
</evidence>
<comment type="similarity">
    <text evidence="2">Belongs to the ATP-dependent AMP-binding enzyme family.</text>
</comment>
<keyword evidence="10" id="KW-0812">Transmembrane</keyword>
<sequence>MCSINLLLYIDRLTAHCPQRSILLEIRVVQTPKKIRRSIIDGQQWSFSPRLLHTWHVKFEEYFSQQTNKTTLIVKVLYSEAPTLLRPKSHTNWYFSTNYKNSQYEGAMADLKASKVDQRSGYCHVTGVYHSKRRPVELPTDPYLDVTTFLSSRRHSGTTALIDASTGRHVSFPELWRSVSAVATALLSPPLSVRKGQVVLLFSPNSLHFPVVSLAVMSIGAVITTANPLNTPREIVKQMADSSPVLVFATRDLVAKLPNDGGFPIILLEESRIGAEDPRVVFTIQEMIATKPNPYLRREKVSQDDTATLLYSSGTTGNSKGVVATHRNLISMIEIIINRFKLEEGQGPQVFLCTVPMFHVYGLAAFASGLLGSGSTIVVLSKFELAEMLRAIASYGVTYLPLVPPILVAMLAHPSKLPLGRLHKILSGGAPLSRELIEGFREKYPGIEILQGYGLTESTAIGASTDSAEESRRYGTAGMLSPNTEAQIVDPETGKSLLPNQTGELWIRGPYVMKEYFQNAEATKSTLDSEGWLRTGDLCYIDEDGYLFVVDRLKELIKYKGYQVPPAELEALLLTHPGIADAAVIPFPDKEVGQFPMAYVVRKPGTQLTETEVMTFVGKQVAPYKKVRRVAFVSAVPKNASGKILRKDLIKLATSKL</sequence>
<evidence type="ECO:0000256" key="9">
    <source>
        <dbReference type="ARBA" id="ARBA00034252"/>
    </source>
</evidence>
<comment type="caution">
    <text evidence="13">The sequence shown here is derived from an EMBL/GenBank/DDBJ whole genome shotgun (WGS) entry which is preliminary data.</text>
</comment>
<name>A0AAV8E518_9POAL</name>
<dbReference type="InterPro" id="IPR042099">
    <property type="entry name" value="ANL_N_sf"/>
</dbReference>
<comment type="cofactor">
    <cofactor evidence="1">
        <name>Mg(2+)</name>
        <dbReference type="ChEBI" id="CHEBI:18420"/>
    </cofactor>
</comment>
<dbReference type="GO" id="GO:0009698">
    <property type="term" value="P:phenylpropanoid metabolic process"/>
    <property type="evidence" value="ECO:0007669"/>
    <property type="project" value="UniProtKB-ARBA"/>
</dbReference>
<comment type="catalytic activity">
    <reaction evidence="7">
        <text>(E)-4-coumarate + ATP + H(+) = (E)-4-coumaroyl-AMP + diphosphate</text>
        <dbReference type="Rhea" id="RHEA:72419"/>
        <dbReference type="ChEBI" id="CHEBI:12876"/>
        <dbReference type="ChEBI" id="CHEBI:15378"/>
        <dbReference type="ChEBI" id="CHEBI:30616"/>
        <dbReference type="ChEBI" id="CHEBI:33019"/>
        <dbReference type="ChEBI" id="CHEBI:192348"/>
    </reaction>
    <physiologicalReaction direction="left-to-right" evidence="7">
        <dbReference type="Rhea" id="RHEA:72420"/>
    </physiologicalReaction>
</comment>
<evidence type="ECO:0000256" key="5">
    <source>
        <dbReference type="ARBA" id="ARBA00022741"/>
    </source>
</evidence>
<feature type="domain" description="AMP-dependent synthetase/ligase" evidence="11">
    <location>
        <begin position="152"/>
        <end position="517"/>
    </location>
</feature>
<dbReference type="Gene3D" id="3.30.300.30">
    <property type="match status" value="1"/>
</dbReference>
<organism evidence="13 14">
    <name type="scientific">Rhynchospora pubera</name>
    <dbReference type="NCBI Taxonomy" id="906938"/>
    <lineage>
        <taxon>Eukaryota</taxon>
        <taxon>Viridiplantae</taxon>
        <taxon>Streptophyta</taxon>
        <taxon>Embryophyta</taxon>
        <taxon>Tracheophyta</taxon>
        <taxon>Spermatophyta</taxon>
        <taxon>Magnoliopsida</taxon>
        <taxon>Liliopsida</taxon>
        <taxon>Poales</taxon>
        <taxon>Cyperaceae</taxon>
        <taxon>Cyperoideae</taxon>
        <taxon>Rhynchosporeae</taxon>
        <taxon>Rhynchospora</taxon>
    </lineage>
</organism>
<evidence type="ECO:0000256" key="6">
    <source>
        <dbReference type="ARBA" id="ARBA00022840"/>
    </source>
</evidence>
<proteinExistence type="inferred from homology"/>
<dbReference type="CDD" id="cd05904">
    <property type="entry name" value="4CL"/>
    <property type="match status" value="1"/>
</dbReference>
<evidence type="ECO:0000313" key="13">
    <source>
        <dbReference type="EMBL" id="KAJ4773877.1"/>
    </source>
</evidence>
<keyword evidence="14" id="KW-1185">Reference proteome</keyword>
<dbReference type="AlphaFoldDB" id="A0AAV8E518"/>
<dbReference type="Proteomes" id="UP001140206">
    <property type="component" value="Chromosome 3"/>
</dbReference>
<accession>A0AAV8E518</accession>
<evidence type="ECO:0000256" key="3">
    <source>
        <dbReference type="ARBA" id="ARBA00012959"/>
    </source>
</evidence>
<dbReference type="InterPro" id="IPR000873">
    <property type="entry name" value="AMP-dep_synth/lig_dom"/>
</dbReference>
<dbReference type="GO" id="GO:0106290">
    <property type="term" value="F:trans-cinnamate-CoA ligase activity"/>
    <property type="evidence" value="ECO:0007669"/>
    <property type="project" value="UniProtKB-ARBA"/>
</dbReference>
<dbReference type="InterPro" id="IPR025110">
    <property type="entry name" value="AMP-bd_C"/>
</dbReference>
<dbReference type="PANTHER" id="PTHR24096">
    <property type="entry name" value="LONG-CHAIN-FATTY-ACID--COA LIGASE"/>
    <property type="match status" value="1"/>
</dbReference>
<gene>
    <name evidence="13" type="ORF">LUZ62_058134</name>
</gene>
<dbReference type="Pfam" id="PF13193">
    <property type="entry name" value="AMP-binding_C"/>
    <property type="match status" value="1"/>
</dbReference>
<dbReference type="PANTHER" id="PTHR24096:SF413">
    <property type="entry name" value="PEROXISOMAL OPC-8:0-COA LIGASE 1"/>
    <property type="match status" value="1"/>
</dbReference>
<dbReference type="Pfam" id="PF00501">
    <property type="entry name" value="AMP-binding"/>
    <property type="match status" value="1"/>
</dbReference>
<evidence type="ECO:0000256" key="1">
    <source>
        <dbReference type="ARBA" id="ARBA00001946"/>
    </source>
</evidence>